<dbReference type="InterPro" id="IPR006311">
    <property type="entry name" value="TAT_signal"/>
</dbReference>
<evidence type="ECO:0000313" key="5">
    <source>
        <dbReference type="Proteomes" id="UP001367030"/>
    </source>
</evidence>
<feature type="signal peptide" evidence="2">
    <location>
        <begin position="1"/>
        <end position="37"/>
    </location>
</feature>
<evidence type="ECO:0000313" key="4">
    <source>
        <dbReference type="EMBL" id="MEJ8857555.1"/>
    </source>
</evidence>
<dbReference type="SUPFAM" id="SSF53850">
    <property type="entry name" value="Periplasmic binding protein-like II"/>
    <property type="match status" value="1"/>
</dbReference>
<dbReference type="PROSITE" id="PS51318">
    <property type="entry name" value="TAT"/>
    <property type="match status" value="1"/>
</dbReference>
<accession>A0ABU8XES0</accession>
<evidence type="ECO:0000256" key="1">
    <source>
        <dbReference type="ARBA" id="ARBA00022729"/>
    </source>
</evidence>
<feature type="domain" description="Solute-binding protein family 3/N-terminal" evidence="3">
    <location>
        <begin position="58"/>
        <end position="283"/>
    </location>
</feature>
<dbReference type="SMART" id="SM00062">
    <property type="entry name" value="PBPb"/>
    <property type="match status" value="1"/>
</dbReference>
<comment type="caution">
    <text evidence="4">The sequence shown here is derived from an EMBL/GenBank/DDBJ whole genome shotgun (WGS) entry which is preliminary data.</text>
</comment>
<organism evidence="4 5">
    <name type="scientific">Variovorax robiniae</name>
    <dbReference type="NCBI Taxonomy" id="1836199"/>
    <lineage>
        <taxon>Bacteria</taxon>
        <taxon>Pseudomonadati</taxon>
        <taxon>Pseudomonadota</taxon>
        <taxon>Betaproteobacteria</taxon>
        <taxon>Burkholderiales</taxon>
        <taxon>Comamonadaceae</taxon>
        <taxon>Variovorax</taxon>
    </lineage>
</organism>
<name>A0ABU8XES0_9BURK</name>
<dbReference type="InterPro" id="IPR019546">
    <property type="entry name" value="TAT_signal_bac_arc"/>
</dbReference>
<keyword evidence="1 2" id="KW-0732">Signal</keyword>
<dbReference type="PANTHER" id="PTHR35936:SF17">
    <property type="entry name" value="ARGININE-BINDING EXTRACELLULAR PROTEIN ARTP"/>
    <property type="match status" value="1"/>
</dbReference>
<dbReference type="PANTHER" id="PTHR35936">
    <property type="entry name" value="MEMBRANE-BOUND LYTIC MUREIN TRANSGLYCOSYLASE F"/>
    <property type="match status" value="1"/>
</dbReference>
<gene>
    <name evidence="4" type="ORF">WKW79_23490</name>
</gene>
<proteinExistence type="predicted"/>
<keyword evidence="5" id="KW-1185">Reference proteome</keyword>
<dbReference type="NCBIfam" id="TIGR01409">
    <property type="entry name" value="TAT_signal_seq"/>
    <property type="match status" value="1"/>
</dbReference>
<reference evidence="4 5" key="1">
    <citation type="submission" date="2024-03" db="EMBL/GenBank/DDBJ databases">
        <title>Novel species of the genus Variovorax.</title>
        <authorList>
            <person name="Liu Q."/>
            <person name="Xin Y.-H."/>
        </authorList>
    </citation>
    <scope>NUCLEOTIDE SEQUENCE [LARGE SCALE GENOMIC DNA]</scope>
    <source>
        <strain evidence="4 5">KACC 18901</strain>
    </source>
</reference>
<feature type="chain" id="PRO_5046159708" evidence="2">
    <location>
        <begin position="38"/>
        <end position="286"/>
    </location>
</feature>
<evidence type="ECO:0000259" key="3">
    <source>
        <dbReference type="SMART" id="SM00062"/>
    </source>
</evidence>
<sequence length="286" mass="31434">MSSDFGSNKRDFLKGTALLGAAATGLTAALAPQQALAQTLDSGIRPESTLAKVLKSGVMRVGYAQTGPFFYKVAKTGELGGIYFDAATELAKQMNVKVEFKEVTFQNATVGLRRDDYDVFGSALTYTMARAMAVDYIGPLYEVGSLLMVHKDNAGRFKTLADFNDPSVTFSVVSGGSEEPRIPILFPKAKLITTTGQAELGAEPVRAKKSDVWMSSQVAVLLMAKRTNWAVAFDPEHPIDRRPSSWAVRYGDYEWKNFLDFWAGFMRTNGETDRLMKLHMDRIGNA</sequence>
<dbReference type="Pfam" id="PF00497">
    <property type="entry name" value="SBP_bac_3"/>
    <property type="match status" value="1"/>
</dbReference>
<dbReference type="RefSeq" id="WP_340337621.1">
    <property type="nucleotide sequence ID" value="NZ_JBBKZS010000011.1"/>
</dbReference>
<dbReference type="InterPro" id="IPR001638">
    <property type="entry name" value="Solute-binding_3/MltF_N"/>
</dbReference>
<dbReference type="EMBL" id="JBBKZS010000011">
    <property type="protein sequence ID" value="MEJ8857555.1"/>
    <property type="molecule type" value="Genomic_DNA"/>
</dbReference>
<evidence type="ECO:0000256" key="2">
    <source>
        <dbReference type="SAM" id="SignalP"/>
    </source>
</evidence>
<dbReference type="Proteomes" id="UP001367030">
    <property type="component" value="Unassembled WGS sequence"/>
</dbReference>
<protein>
    <submittedName>
        <fullName evidence="4">Transporter substrate-binding domain-containing protein</fullName>
    </submittedName>
</protein>
<dbReference type="Gene3D" id="3.40.190.10">
    <property type="entry name" value="Periplasmic binding protein-like II"/>
    <property type="match status" value="2"/>
</dbReference>